<gene>
    <name evidence="9" type="ORF">CDES_12660</name>
</gene>
<keyword evidence="7" id="KW-0472">Membrane</keyword>
<accession>A0A0M4CL98</accession>
<evidence type="ECO:0000313" key="9">
    <source>
        <dbReference type="EMBL" id="ALC06876.1"/>
    </source>
</evidence>
<proteinExistence type="predicted"/>
<dbReference type="InterPro" id="IPR051535">
    <property type="entry name" value="Siderophore_ABC-ATPase"/>
</dbReference>
<dbReference type="AlphaFoldDB" id="A0A0M4CL98"/>
<evidence type="ECO:0000313" key="10">
    <source>
        <dbReference type="Proteomes" id="UP000068067"/>
    </source>
</evidence>
<comment type="subcellular location">
    <subcellularLocation>
        <location evidence="1">Cell membrane</location>
        <topology evidence="1">Peripheral membrane protein</topology>
    </subcellularLocation>
</comment>
<evidence type="ECO:0000259" key="8">
    <source>
        <dbReference type="SMART" id="SM00382"/>
    </source>
</evidence>
<dbReference type="GO" id="GO:0016887">
    <property type="term" value="F:ATP hydrolysis activity"/>
    <property type="evidence" value="ECO:0007669"/>
    <property type="project" value="InterPro"/>
</dbReference>
<feature type="domain" description="AAA+ ATPase" evidence="8">
    <location>
        <begin position="47"/>
        <end position="224"/>
    </location>
</feature>
<keyword evidence="10" id="KW-1185">Reference proteome</keyword>
<dbReference type="GO" id="GO:0006302">
    <property type="term" value="P:double-strand break repair"/>
    <property type="evidence" value="ECO:0007669"/>
    <property type="project" value="InterPro"/>
</dbReference>
<keyword evidence="5" id="KW-0408">Iron</keyword>
<dbReference type="EMBL" id="CP009220">
    <property type="protein sequence ID" value="ALC06876.1"/>
    <property type="molecule type" value="Genomic_DNA"/>
</dbReference>
<dbReference type="InterPro" id="IPR027417">
    <property type="entry name" value="P-loop_NTPase"/>
</dbReference>
<reference evidence="9 10" key="1">
    <citation type="submission" date="2014-08" db="EMBL/GenBank/DDBJ databases">
        <title>Complete genome sequence of Corynebacterium deserti GIMN1.010 (=DSM 45689), isolated from desert sand in western China.</title>
        <authorList>
            <person name="Ruckert C."/>
            <person name="Albersmeier A."/>
            <person name="Kalinowski J."/>
        </authorList>
    </citation>
    <scope>NUCLEOTIDE SEQUENCE [LARGE SCALE GENOMIC DNA]</scope>
    <source>
        <strain evidence="9 10">GIMN1.010</strain>
    </source>
</reference>
<keyword evidence="4" id="KW-0410">Iron transport</keyword>
<dbReference type="InterPro" id="IPR003593">
    <property type="entry name" value="AAA+_ATPase"/>
</dbReference>
<evidence type="ECO:0000256" key="4">
    <source>
        <dbReference type="ARBA" id="ARBA00022496"/>
    </source>
</evidence>
<name>A0A0M4CL98_9CORY</name>
<dbReference type="Gene3D" id="3.40.50.300">
    <property type="entry name" value="P-loop containing nucleotide triphosphate hydrolases"/>
    <property type="match status" value="2"/>
</dbReference>
<dbReference type="GO" id="GO:0006826">
    <property type="term" value="P:iron ion transport"/>
    <property type="evidence" value="ECO:0007669"/>
    <property type="project" value="UniProtKB-KW"/>
</dbReference>
<organism evidence="9 10">
    <name type="scientific">Corynebacterium deserti GIMN1.010</name>
    <dbReference type="NCBI Taxonomy" id="931089"/>
    <lineage>
        <taxon>Bacteria</taxon>
        <taxon>Bacillati</taxon>
        <taxon>Actinomycetota</taxon>
        <taxon>Actinomycetes</taxon>
        <taxon>Mycobacteriales</taxon>
        <taxon>Corynebacteriaceae</taxon>
        <taxon>Corynebacterium</taxon>
    </lineage>
</organism>
<dbReference type="Proteomes" id="UP000068067">
    <property type="component" value="Chromosome"/>
</dbReference>
<keyword evidence="3" id="KW-1003">Cell membrane</keyword>
<dbReference type="SUPFAM" id="SSF52540">
    <property type="entry name" value="P-loop containing nucleoside triphosphate hydrolases"/>
    <property type="match status" value="1"/>
</dbReference>
<dbReference type="PANTHER" id="PTHR42771:SF2">
    <property type="entry name" value="IRON(3+)-HYDROXAMATE IMPORT ATP-BINDING PROTEIN FHUC"/>
    <property type="match status" value="1"/>
</dbReference>
<dbReference type="Pfam" id="PF13476">
    <property type="entry name" value="AAA_23"/>
    <property type="match status" value="1"/>
</dbReference>
<dbReference type="GO" id="GO:0005524">
    <property type="term" value="F:ATP binding"/>
    <property type="evidence" value="ECO:0007669"/>
    <property type="project" value="InterPro"/>
</dbReference>
<dbReference type="GO" id="GO:0005886">
    <property type="term" value="C:plasma membrane"/>
    <property type="evidence" value="ECO:0007669"/>
    <property type="project" value="UniProtKB-SubCell"/>
</dbReference>
<sequence length="251" mass="27397">MIFRDCLSWGGVFLTKVELLDPPGVLPGYLSQLPLVHAMYEKPLELTTKVTVITGENGSGKSTLIEAIAIGMRINPAGGSRHAYFDRTEEIASPLHHSLKLVRSKNPRDAFFIRGETMFNTASYYESLGEGALTDLHQMSHGESIFAVINRRFHTGGLFILDEPEAGLSMLRQVELLGKLTNLARDGAQVIMATHSPILLGIPGAAIVAITDDGFEHIDFERAEPLQAAREFVDDPRGVAQFLIGEDGAVQ</sequence>
<evidence type="ECO:0000256" key="6">
    <source>
        <dbReference type="ARBA" id="ARBA00023065"/>
    </source>
</evidence>
<dbReference type="InterPro" id="IPR038729">
    <property type="entry name" value="Rad50/SbcC_AAA"/>
</dbReference>
<dbReference type="STRING" id="931089.CDES_12660"/>
<evidence type="ECO:0000256" key="2">
    <source>
        <dbReference type="ARBA" id="ARBA00022448"/>
    </source>
</evidence>
<dbReference type="InterPro" id="IPR003959">
    <property type="entry name" value="ATPase_AAA_core"/>
</dbReference>
<evidence type="ECO:0000256" key="3">
    <source>
        <dbReference type="ARBA" id="ARBA00022475"/>
    </source>
</evidence>
<dbReference type="PANTHER" id="PTHR42771">
    <property type="entry name" value="IRON(3+)-HYDROXAMATE IMPORT ATP-BINDING PROTEIN FHUC"/>
    <property type="match status" value="1"/>
</dbReference>
<evidence type="ECO:0000256" key="7">
    <source>
        <dbReference type="ARBA" id="ARBA00023136"/>
    </source>
</evidence>
<dbReference type="PATRIC" id="fig|931089.4.peg.2561"/>
<protein>
    <recommendedName>
        <fullName evidence="8">AAA+ ATPase domain-containing protein</fullName>
    </recommendedName>
</protein>
<evidence type="ECO:0000256" key="1">
    <source>
        <dbReference type="ARBA" id="ARBA00004202"/>
    </source>
</evidence>
<evidence type="ECO:0000256" key="5">
    <source>
        <dbReference type="ARBA" id="ARBA00023004"/>
    </source>
</evidence>
<dbReference type="CDD" id="cd00267">
    <property type="entry name" value="ABC_ATPase"/>
    <property type="match status" value="1"/>
</dbReference>
<keyword evidence="2" id="KW-0813">Transport</keyword>
<dbReference type="Pfam" id="PF13304">
    <property type="entry name" value="AAA_21"/>
    <property type="match status" value="1"/>
</dbReference>
<keyword evidence="6" id="KW-0406">Ion transport</keyword>
<dbReference type="SMART" id="SM00382">
    <property type="entry name" value="AAA"/>
    <property type="match status" value="1"/>
</dbReference>
<dbReference type="KEGG" id="cdx:CDES_12660"/>